<gene>
    <name evidence="3" type="ORF">KCG34_09610</name>
</gene>
<reference evidence="3" key="1">
    <citation type="submission" date="2021-04" db="EMBL/GenBank/DDBJ databases">
        <title>The complete genome sequence of Caulobacter sp. S6.</title>
        <authorList>
            <person name="Tang Y."/>
            <person name="Ouyang W."/>
            <person name="Liu Q."/>
            <person name="Huang B."/>
            <person name="Guo Z."/>
            <person name="Lei P."/>
        </authorList>
    </citation>
    <scope>NUCLEOTIDE SEQUENCE</scope>
    <source>
        <strain evidence="3">S6</strain>
    </source>
</reference>
<dbReference type="InterPro" id="IPR020904">
    <property type="entry name" value="Sc_DH/Rdtase_CS"/>
</dbReference>
<dbReference type="PROSITE" id="PS00061">
    <property type="entry name" value="ADH_SHORT"/>
    <property type="match status" value="1"/>
</dbReference>
<dbReference type="PANTHER" id="PTHR45024">
    <property type="entry name" value="DEHYDROGENASES, SHORT CHAIN"/>
    <property type="match status" value="1"/>
</dbReference>
<dbReference type="Gene3D" id="3.40.50.720">
    <property type="entry name" value="NAD(P)-binding Rossmann-like Domain"/>
    <property type="match status" value="1"/>
</dbReference>
<name>A0A975G3F9_9CAUL</name>
<dbReference type="Proteomes" id="UP000676409">
    <property type="component" value="Chromosome"/>
</dbReference>
<dbReference type="PRINTS" id="PR00080">
    <property type="entry name" value="SDRFAMILY"/>
</dbReference>
<sequence>MGVLAGKVVLVTGGGNGIGRDCALIAACEGAKVVVNDLGGGLHGGDECSTGPAETVAQEIRAAGGEAVSNSESVTSLAAAQGMVRQAIDTFGGLHAVINPAGILRDHMFHKMDPADWDAVIDVHLRGSFNVCRAAIEHFREQHDGSFVLFTSTSGLIGNVGQTNYAAAKLGIMGLSRVLAMEGASRNVRSNIIAPVAWTRMTQSVPIKDEAQAERRKRMAETVRPDQPAKLAVALCAEAARGVSGQIFGARGDDVLLYSQPRPIATLHKDEGWTPASLLAEAFPQMSEQFYPLSQPWAAAPAKKG</sequence>
<accession>A0A975G3F9</accession>
<feature type="domain" description="Ketoreductase" evidence="2">
    <location>
        <begin position="7"/>
        <end position="204"/>
    </location>
</feature>
<dbReference type="InterPro" id="IPR057326">
    <property type="entry name" value="KR_dom"/>
</dbReference>
<comment type="similarity">
    <text evidence="1">Belongs to the short-chain dehydrogenases/reductases (SDR) family.</text>
</comment>
<dbReference type="RefSeq" id="WP_211940145.1">
    <property type="nucleotide sequence ID" value="NZ_CP073078.1"/>
</dbReference>
<evidence type="ECO:0000256" key="1">
    <source>
        <dbReference type="RuleBase" id="RU000363"/>
    </source>
</evidence>
<dbReference type="AlphaFoldDB" id="A0A975G3F9"/>
<keyword evidence="4" id="KW-1185">Reference proteome</keyword>
<dbReference type="SUPFAM" id="SSF51735">
    <property type="entry name" value="NAD(P)-binding Rossmann-fold domains"/>
    <property type="match status" value="1"/>
</dbReference>
<dbReference type="InterPro" id="IPR051687">
    <property type="entry name" value="Peroxisomal_Beta-Oxidation"/>
</dbReference>
<dbReference type="SMART" id="SM00822">
    <property type="entry name" value="PKS_KR"/>
    <property type="match status" value="1"/>
</dbReference>
<evidence type="ECO:0000313" key="3">
    <source>
        <dbReference type="EMBL" id="QUD90094.1"/>
    </source>
</evidence>
<dbReference type="InterPro" id="IPR036291">
    <property type="entry name" value="NAD(P)-bd_dom_sf"/>
</dbReference>
<evidence type="ECO:0000313" key="4">
    <source>
        <dbReference type="Proteomes" id="UP000676409"/>
    </source>
</evidence>
<dbReference type="PRINTS" id="PR00081">
    <property type="entry name" value="GDHRDH"/>
</dbReference>
<dbReference type="PANTHER" id="PTHR45024:SF3">
    <property type="entry name" value="BLL2957 PROTEIN"/>
    <property type="match status" value="1"/>
</dbReference>
<dbReference type="EMBL" id="CP073078">
    <property type="protein sequence ID" value="QUD90094.1"/>
    <property type="molecule type" value="Genomic_DNA"/>
</dbReference>
<organism evidence="3 4">
    <name type="scientific">Phenylobacterium montanum</name>
    <dbReference type="NCBI Taxonomy" id="2823693"/>
    <lineage>
        <taxon>Bacteria</taxon>
        <taxon>Pseudomonadati</taxon>
        <taxon>Pseudomonadota</taxon>
        <taxon>Alphaproteobacteria</taxon>
        <taxon>Caulobacterales</taxon>
        <taxon>Caulobacteraceae</taxon>
        <taxon>Phenylobacterium</taxon>
    </lineage>
</organism>
<dbReference type="KEGG" id="caul:KCG34_09610"/>
<proteinExistence type="inferred from homology"/>
<dbReference type="Pfam" id="PF00106">
    <property type="entry name" value="adh_short"/>
    <property type="match status" value="1"/>
</dbReference>
<evidence type="ECO:0000259" key="2">
    <source>
        <dbReference type="SMART" id="SM00822"/>
    </source>
</evidence>
<protein>
    <submittedName>
        <fullName evidence="3">SDR family NAD(P)-dependent oxidoreductase</fullName>
    </submittedName>
</protein>
<dbReference type="InterPro" id="IPR002347">
    <property type="entry name" value="SDR_fam"/>
</dbReference>